<proteinExistence type="predicted"/>
<protein>
    <submittedName>
        <fullName evidence="1">Uncharacterized protein</fullName>
    </submittedName>
</protein>
<name>A0A0G4H513_9ALVE</name>
<dbReference type="PhylomeDB" id="A0A0G4H513"/>
<dbReference type="VEuPathDB" id="CryptoDB:Cvel_24668"/>
<dbReference type="EMBL" id="CDMZ01001874">
    <property type="protein sequence ID" value="CEM38653.1"/>
    <property type="molecule type" value="Genomic_DNA"/>
</dbReference>
<gene>
    <name evidence="1" type="ORF">Cvel_24668</name>
</gene>
<organism evidence="1">
    <name type="scientific">Chromera velia CCMP2878</name>
    <dbReference type="NCBI Taxonomy" id="1169474"/>
    <lineage>
        <taxon>Eukaryota</taxon>
        <taxon>Sar</taxon>
        <taxon>Alveolata</taxon>
        <taxon>Colpodellida</taxon>
        <taxon>Chromeraceae</taxon>
        <taxon>Chromera</taxon>
    </lineage>
</organism>
<evidence type="ECO:0000313" key="1">
    <source>
        <dbReference type="EMBL" id="CEM38653.1"/>
    </source>
</evidence>
<reference evidence="1" key="1">
    <citation type="submission" date="2014-11" db="EMBL/GenBank/DDBJ databases">
        <authorList>
            <person name="Otto D Thomas"/>
            <person name="Naeem Raeece"/>
        </authorList>
    </citation>
    <scope>NUCLEOTIDE SEQUENCE</scope>
</reference>
<sequence length="485" mass="54696">MTRVEAYVENLIQFRKKKREGVCLRRSGGTLFLEMLNFERLRGGLAFSPLGCPLRPLKQDPIFADKLFEQPKLDFFFWEDGSSYGRTSLGQHETTCVGWLGDKEMGFLARGFTAVTPIYLCRGGKEKAVGMHMAPHLAQVIKEMLTQSVWLPSNQKRSYNLRVKINRELFYVTDDKQLRAALGIAGGPLSLMRHAIWLVPANVWHRLIHCEEGRVRTLEGDEDRLHLLLAHLLGQALKSDGEVKAASTLNGVASSLRRQKVFGVAEFPSYLRRIEKELHSALLNISISIFPGLMHGCKTVDRLSLNSSLRMAFAGVDFTELAENLTKVLKREIDRDGVLSRLRGEKGLRVVSRAATLATVVDSFTEVCADAVPSNVQIVVALSSRMRRMMYCRRPWSLVSALDTSVATQLMVGLLYLTQPQTADGRSHLVNMLMLADFHLKKRYPLFMLDEGRAEQLLSKDIAHRTKLTNRRDGVLSKAQGRHFF</sequence>
<accession>A0A0G4H513</accession>
<dbReference type="AlphaFoldDB" id="A0A0G4H513"/>